<organism evidence="2 3">
    <name type="scientific">Akkermansia biwaensis</name>
    <dbReference type="NCBI Taxonomy" id="2946555"/>
    <lineage>
        <taxon>Bacteria</taxon>
        <taxon>Pseudomonadati</taxon>
        <taxon>Verrucomicrobiota</taxon>
        <taxon>Verrucomicrobiia</taxon>
        <taxon>Verrucomicrobiales</taxon>
        <taxon>Akkermansiaceae</taxon>
        <taxon>Akkermansia</taxon>
    </lineage>
</organism>
<dbReference type="Gene3D" id="3.90.550.10">
    <property type="entry name" value="Spore Coat Polysaccharide Biosynthesis Protein SpsA, Chain A"/>
    <property type="match status" value="1"/>
</dbReference>
<proteinExistence type="predicted"/>
<accession>A0ABN6QID4</accession>
<sequence length="392" mass="44470">MAYPLPRPGPCSLFYLQAGHPFMAAGPCDFICSLGLMHHPVQATPDAPLVSIIIPVYNLETRVSSCLDSLLRQTWSPLEIILVNDGSTDRTAHVLNAYAALHRNITVITRDNAGVDAARYAGMDAAAGEYVMFVDGDDALFPDSVEAMVQMAARERADVVIGDYVRYLDRFGIFRRKDGCITHSRTVEREEFRASYYSGFFGMDRHGLFYTYGKMCIKLYRREFLLSARPSPSGLRYAEDQLFNLQVFPRAERVALLAKDVYVYKFGGVTGNLTLSLFDDMIRLHSRKMGMTDREDWKKSELRAFLNNVRSFLATLAVSGQLTARRMPEALQKLNESSIWRQALEAHPGVDDGFFSAMRRNDHAAAYQELSRNTFLKKVSYRLRRIILKLVR</sequence>
<dbReference type="InterPro" id="IPR029044">
    <property type="entry name" value="Nucleotide-diphossugar_trans"/>
</dbReference>
<evidence type="ECO:0000313" key="2">
    <source>
        <dbReference type="EMBL" id="BDL44316.1"/>
    </source>
</evidence>
<dbReference type="InterPro" id="IPR001173">
    <property type="entry name" value="Glyco_trans_2-like"/>
</dbReference>
<evidence type="ECO:0000313" key="3">
    <source>
        <dbReference type="Proteomes" id="UP001062263"/>
    </source>
</evidence>
<feature type="domain" description="Glycosyltransferase 2-like" evidence="1">
    <location>
        <begin position="51"/>
        <end position="190"/>
    </location>
</feature>
<dbReference type="EMBL" id="AP025943">
    <property type="protein sequence ID" value="BDL44316.1"/>
    <property type="molecule type" value="Genomic_DNA"/>
</dbReference>
<dbReference type="PANTHER" id="PTHR22916">
    <property type="entry name" value="GLYCOSYLTRANSFERASE"/>
    <property type="match status" value="1"/>
</dbReference>
<protein>
    <recommendedName>
        <fullName evidence="1">Glycosyltransferase 2-like domain-containing protein</fullName>
    </recommendedName>
</protein>
<evidence type="ECO:0000259" key="1">
    <source>
        <dbReference type="Pfam" id="PF00535"/>
    </source>
</evidence>
<reference evidence="2" key="1">
    <citation type="submission" date="2022-06" db="EMBL/GenBank/DDBJ databases">
        <title>Akkermansia biwalacus sp. nov., an anaerobic mucin-degrading bacterium isolated from human intestine.</title>
        <authorList>
            <person name="Kobayashi Y."/>
            <person name="Inoue S."/>
            <person name="Kawahara T."/>
            <person name="Kohda N."/>
        </authorList>
    </citation>
    <scope>NUCLEOTIDE SEQUENCE</scope>
    <source>
        <strain evidence="2">WON2089</strain>
    </source>
</reference>
<gene>
    <name evidence="2" type="ORF">Abiwalacus_18900</name>
</gene>
<dbReference type="SUPFAM" id="SSF53448">
    <property type="entry name" value="Nucleotide-diphospho-sugar transferases"/>
    <property type="match status" value="1"/>
</dbReference>
<name>A0ABN6QID4_9BACT</name>
<dbReference type="CDD" id="cd00761">
    <property type="entry name" value="Glyco_tranf_GTA_type"/>
    <property type="match status" value="1"/>
</dbReference>
<dbReference type="Pfam" id="PF00535">
    <property type="entry name" value="Glycos_transf_2"/>
    <property type="match status" value="1"/>
</dbReference>
<dbReference type="PANTHER" id="PTHR22916:SF3">
    <property type="entry name" value="UDP-GLCNAC:BETAGAL BETA-1,3-N-ACETYLGLUCOSAMINYLTRANSFERASE-LIKE PROTEIN 1"/>
    <property type="match status" value="1"/>
</dbReference>
<dbReference type="Proteomes" id="UP001062263">
    <property type="component" value="Chromosome"/>
</dbReference>
<keyword evidence="3" id="KW-1185">Reference proteome</keyword>